<feature type="binding site" evidence="7">
    <location>
        <position position="105"/>
    </location>
    <ligand>
        <name>Zn(2+)</name>
        <dbReference type="ChEBI" id="CHEBI:29105"/>
    </ligand>
</feature>
<feature type="domain" description="Glutamyl/glutaminyl-tRNA synthetase class Ib catalytic" evidence="9">
    <location>
        <begin position="11"/>
        <end position="245"/>
    </location>
</feature>
<gene>
    <name evidence="7" type="primary">gluQ</name>
    <name evidence="10" type="ORF">EDC61_106131</name>
</gene>
<dbReference type="InterPro" id="IPR022380">
    <property type="entry name" value="Glu-Q_tRNA(Asp)_Synthase"/>
</dbReference>
<reference evidence="10 11" key="1">
    <citation type="submission" date="2019-03" db="EMBL/GenBank/DDBJ databases">
        <title>Genomic Encyclopedia of Type Strains, Phase IV (KMG-IV): sequencing the most valuable type-strain genomes for metagenomic binning, comparative biology and taxonomic classification.</title>
        <authorList>
            <person name="Goeker M."/>
        </authorList>
    </citation>
    <scope>NUCLEOTIDE SEQUENCE [LARGE SCALE GENOMIC DNA]</scope>
    <source>
        <strain evidence="10 11">DSM 103923</strain>
    </source>
</reference>
<dbReference type="PANTHER" id="PTHR43311">
    <property type="entry name" value="GLUTAMATE--TRNA LIGASE"/>
    <property type="match status" value="1"/>
</dbReference>
<evidence type="ECO:0000256" key="5">
    <source>
        <dbReference type="ARBA" id="ARBA00022840"/>
    </source>
</evidence>
<feature type="binding site" evidence="7">
    <location>
        <position position="241"/>
    </location>
    <ligand>
        <name>ATP</name>
        <dbReference type="ChEBI" id="CHEBI:30616"/>
    </ligand>
</feature>
<keyword evidence="4 7" id="KW-0862">Zinc</keyword>
<dbReference type="Gene3D" id="3.40.50.620">
    <property type="entry name" value="HUPs"/>
    <property type="match status" value="1"/>
</dbReference>
<comment type="function">
    <text evidence="7">Catalyzes the tRNA-independent activation of glutamate in presence of ATP and the subsequent transfer of glutamate onto a tRNA(Asp). Glutamate is transferred on the 2-amino-5-(4,5-dihydroxy-2-cyclopenten-1-yl) moiety of the queuosine in the wobble position of the QUC anticodon.</text>
</comment>
<dbReference type="FunFam" id="3.40.50.620:FF:000093">
    <property type="entry name" value="Glutamyl-Q tRNA(Asp) synthetase"/>
    <property type="match status" value="1"/>
</dbReference>
<organism evidence="10 11">
    <name type="scientific">Sulfuritortus calidifontis</name>
    <dbReference type="NCBI Taxonomy" id="1914471"/>
    <lineage>
        <taxon>Bacteria</taxon>
        <taxon>Pseudomonadati</taxon>
        <taxon>Pseudomonadota</taxon>
        <taxon>Betaproteobacteria</taxon>
        <taxon>Nitrosomonadales</taxon>
        <taxon>Thiobacillaceae</taxon>
        <taxon>Sulfuritortus</taxon>
    </lineage>
</organism>
<feature type="binding site" evidence="7">
    <location>
        <position position="182"/>
    </location>
    <ligand>
        <name>L-glutamate</name>
        <dbReference type="ChEBI" id="CHEBI:29985"/>
    </ligand>
</feature>
<accession>A0A4R3JW02</accession>
<evidence type="ECO:0000256" key="1">
    <source>
        <dbReference type="ARBA" id="ARBA00022598"/>
    </source>
</evidence>
<dbReference type="PANTHER" id="PTHR43311:SF1">
    <property type="entry name" value="GLUTAMYL-Q TRNA(ASP) SYNTHETASE"/>
    <property type="match status" value="1"/>
</dbReference>
<dbReference type="SUPFAM" id="SSF52374">
    <property type="entry name" value="Nucleotidylyl transferase"/>
    <property type="match status" value="1"/>
</dbReference>
<evidence type="ECO:0000313" key="10">
    <source>
        <dbReference type="EMBL" id="TCS72216.1"/>
    </source>
</evidence>
<dbReference type="NCBIfam" id="NF004314">
    <property type="entry name" value="PRK05710.1-3"/>
    <property type="match status" value="1"/>
</dbReference>
<comment type="similarity">
    <text evidence="7">Belongs to the class-I aminoacyl-tRNA synthetase family. GluQ subfamily.</text>
</comment>
<keyword evidence="8" id="KW-0648">Protein biosynthesis</keyword>
<proteinExistence type="inferred from homology"/>
<feature type="binding site" evidence="7">
    <location>
        <position position="200"/>
    </location>
    <ligand>
        <name>L-glutamate</name>
        <dbReference type="ChEBI" id="CHEBI:29985"/>
    </ligand>
</feature>
<feature type="short sequence motif" description="'HIGH' region" evidence="7">
    <location>
        <begin position="16"/>
        <end position="26"/>
    </location>
</feature>
<dbReference type="OrthoDB" id="9807503at2"/>
<keyword evidence="5 7" id="KW-0067">ATP-binding</keyword>
<keyword evidence="11" id="KW-1185">Reference proteome</keyword>
<dbReference type="HAMAP" id="MF_01428">
    <property type="entry name" value="Glu_Q_tRNA_synth"/>
    <property type="match status" value="1"/>
</dbReference>
<evidence type="ECO:0000256" key="4">
    <source>
        <dbReference type="ARBA" id="ARBA00022833"/>
    </source>
</evidence>
<feature type="binding site" evidence="7">
    <location>
        <position position="49"/>
    </location>
    <ligand>
        <name>L-glutamate</name>
        <dbReference type="ChEBI" id="CHEBI:29985"/>
    </ligand>
</feature>
<keyword evidence="6 7" id="KW-0030">Aminoacyl-tRNA synthetase</keyword>
<dbReference type="GO" id="GO:0008270">
    <property type="term" value="F:zinc ion binding"/>
    <property type="evidence" value="ECO:0007669"/>
    <property type="project" value="UniProtKB-UniRule"/>
</dbReference>
<dbReference type="AlphaFoldDB" id="A0A4R3JW02"/>
<evidence type="ECO:0000313" key="11">
    <source>
        <dbReference type="Proteomes" id="UP000295135"/>
    </source>
</evidence>
<dbReference type="Proteomes" id="UP000295135">
    <property type="component" value="Unassembled WGS sequence"/>
</dbReference>
<keyword evidence="3 7" id="KW-0547">Nucleotide-binding</keyword>
<dbReference type="InterPro" id="IPR020058">
    <property type="entry name" value="Glu/Gln-tRNA-synth_Ib_cat-dom"/>
</dbReference>
<feature type="short sequence motif" description="'KMSKS' region" evidence="7">
    <location>
        <begin position="238"/>
        <end position="242"/>
    </location>
</feature>
<feature type="binding site" evidence="7">
    <location>
        <position position="125"/>
    </location>
    <ligand>
        <name>Zn(2+)</name>
        <dbReference type="ChEBI" id="CHEBI:29105"/>
    </ligand>
</feature>
<dbReference type="EC" id="6.1.1.-" evidence="7"/>
<feature type="binding site" evidence="7">
    <location>
        <position position="107"/>
    </location>
    <ligand>
        <name>Zn(2+)</name>
        <dbReference type="ChEBI" id="CHEBI:29105"/>
    </ligand>
</feature>
<sequence length="307" mass="33611">MTRLPTERGYRGRFAPSPTGPLHFGSLVAALGSYLDARSHEGEWLLRMEDVDTPRVMAGAADAILRALEAYGFEWDGEVMYQSRRGEAYQAALERLQAQGLVYACRCSRKQLAETAKRGIDGLVYSGACRDRPPFSEPAALRLIAPARRIAFNDAWQGRVACNLQAESGDFVLKRADGVYAYQLAVVVDDAEQAITDIVRGADLLTSTPRQIALQEYLGLSTPRYLHLPVVLDAAGDKLSKQTLAAPIDARRPLPALLAALGFLGIGEVRPVGNLDEFWAQARELWPGAGLPLRGRRPFHQTALEIA</sequence>
<dbReference type="InterPro" id="IPR000924">
    <property type="entry name" value="Glu/Gln-tRNA-synth"/>
</dbReference>
<keyword evidence="2 7" id="KW-0479">Metal-binding</keyword>
<evidence type="ECO:0000256" key="6">
    <source>
        <dbReference type="ARBA" id="ARBA00023146"/>
    </source>
</evidence>
<protein>
    <recommendedName>
        <fullName evidence="7">Glutamyl-Q tRNA(Asp) synthetase</fullName>
        <shortName evidence="7">Glu-Q-RSs</shortName>
        <ecNumber evidence="7">6.1.1.-</ecNumber>
    </recommendedName>
</protein>
<dbReference type="GO" id="GO:0006400">
    <property type="term" value="P:tRNA modification"/>
    <property type="evidence" value="ECO:0007669"/>
    <property type="project" value="InterPro"/>
</dbReference>
<evidence type="ECO:0000256" key="3">
    <source>
        <dbReference type="ARBA" id="ARBA00022741"/>
    </source>
</evidence>
<dbReference type="Pfam" id="PF00749">
    <property type="entry name" value="tRNA-synt_1c"/>
    <property type="match status" value="1"/>
</dbReference>
<dbReference type="EMBL" id="SLZY01000006">
    <property type="protein sequence ID" value="TCS72216.1"/>
    <property type="molecule type" value="Genomic_DNA"/>
</dbReference>
<dbReference type="InterPro" id="IPR014729">
    <property type="entry name" value="Rossmann-like_a/b/a_fold"/>
</dbReference>
<keyword evidence="1 7" id="KW-0436">Ligase</keyword>
<feature type="binding site" evidence="7">
    <location>
        <position position="129"/>
    </location>
    <ligand>
        <name>Zn(2+)</name>
        <dbReference type="ChEBI" id="CHEBI:29105"/>
    </ligand>
</feature>
<dbReference type="PRINTS" id="PR00987">
    <property type="entry name" value="TRNASYNTHGLU"/>
</dbReference>
<evidence type="ECO:0000256" key="8">
    <source>
        <dbReference type="RuleBase" id="RU363037"/>
    </source>
</evidence>
<feature type="binding site" evidence="7">
    <location>
        <begin position="13"/>
        <end position="17"/>
    </location>
    <ligand>
        <name>L-glutamate</name>
        <dbReference type="ChEBI" id="CHEBI:29985"/>
    </ligand>
</feature>
<comment type="caution">
    <text evidence="10">The sequence shown here is derived from an EMBL/GenBank/DDBJ whole genome shotgun (WGS) entry which is preliminary data.</text>
</comment>
<dbReference type="GO" id="GO:0004818">
    <property type="term" value="F:glutamate-tRNA ligase activity"/>
    <property type="evidence" value="ECO:0007669"/>
    <property type="project" value="TreeGrafter"/>
</dbReference>
<name>A0A4R3JW02_9PROT</name>
<evidence type="ECO:0000256" key="7">
    <source>
        <dbReference type="HAMAP-Rule" id="MF_01428"/>
    </source>
</evidence>
<comment type="cofactor">
    <cofactor evidence="7">
        <name>Zn(2+)</name>
        <dbReference type="ChEBI" id="CHEBI:29105"/>
    </cofactor>
    <text evidence="7">Binds 1 zinc ion per subunit.</text>
</comment>
<dbReference type="RefSeq" id="WP_126463775.1">
    <property type="nucleotide sequence ID" value="NZ_AP018721.1"/>
</dbReference>
<dbReference type="GO" id="GO:0005829">
    <property type="term" value="C:cytosol"/>
    <property type="evidence" value="ECO:0007669"/>
    <property type="project" value="TreeGrafter"/>
</dbReference>
<dbReference type="GO" id="GO:0006424">
    <property type="term" value="P:glutamyl-tRNA aminoacylation"/>
    <property type="evidence" value="ECO:0007669"/>
    <property type="project" value="InterPro"/>
</dbReference>
<evidence type="ECO:0000259" key="9">
    <source>
        <dbReference type="Pfam" id="PF00749"/>
    </source>
</evidence>
<evidence type="ECO:0000256" key="2">
    <source>
        <dbReference type="ARBA" id="ARBA00022723"/>
    </source>
</evidence>
<dbReference type="NCBIfam" id="TIGR03838">
    <property type="entry name" value="queuosine_YadB"/>
    <property type="match status" value="1"/>
</dbReference>
<dbReference type="InterPro" id="IPR049940">
    <property type="entry name" value="GluQ/Sye"/>
</dbReference>
<dbReference type="GO" id="GO:0005524">
    <property type="term" value="F:ATP binding"/>
    <property type="evidence" value="ECO:0007669"/>
    <property type="project" value="UniProtKB-KW"/>
</dbReference>